<proteinExistence type="predicted"/>
<accession>A0ACB9WP72</accession>
<sequence>MEADRSGGGPNPNSGGSSGAGRNPNGPKAAPGPATSAAAAGVMAAAAAAGAMPGSSQARELQDGDSGMSLPGILHFIQYEWGRFQAEKYRWEAERDELRAQVAFLQGERKGQENMKQDLVRRIKMLEYALKQERAKHQKLKTGNDQSPGDKKPETEADQLPNGPAESDSEPANQMSWKEGRQLLRKYLEEVGYSDTILDMRSKRVRSLLGRSSPEANGPAPIESSPEPEPRAGVESLLVRQIEEQIKSQQNKTQKGCLKRRASSTMTTWNAGKENSKEHLGSSVLDKIPFLHGCEDDDEDDSDEEDDFQGMATDCIDGPRKNKKSRVKSEPMTTDLDPEDEEDEDDSEDALSEFDFLGSGEDGEGAGEARISGDGRELENRRNKLQGMMSDFPPKPTPPPSVSGQARSGEGGALGFSSDVFIMDAVGGGDMNLGELADLTVANDNDLSMDMQDNRDEFKKTWNPRFTLRSHFDAIRALTFHPSQAVLLTASEDGTLKLWNLNKSMHSKKNAALDVEPIYTFRAHSGAALSLSMGEDGESCYSGGLDGAVRCWKMPDLNVDPYDNYDPGIESSVLAGHEDSVWGLTFSAVHHRLASCSADGTIRIWDPQNSAPCLSVFNKEREHGTPTSVAFVATDPNQVVVSFDAGETLLYDLNAEQSIIALETQTKDGSELINRVVSHPSEPVSITAHENRTIRFMDNKTGKVVHSMVAHLDAVTCLTTDPNGTYLISGSHDCSVRLWMLDNRTCVQEITAHRKKHDEAIHDVAFHSSQPFIASAGADALAKIFV</sequence>
<evidence type="ECO:0000313" key="2">
    <source>
        <dbReference type="Proteomes" id="UP001057452"/>
    </source>
</evidence>
<comment type="caution">
    <text evidence="1">The sequence shown here is derived from an EMBL/GenBank/DDBJ whole genome shotgun (WGS) entry which is preliminary data.</text>
</comment>
<protein>
    <submittedName>
        <fullName evidence="1">Uncharacterized protein</fullName>
    </submittedName>
</protein>
<dbReference type="Proteomes" id="UP001057452">
    <property type="component" value="Chromosome 13"/>
</dbReference>
<gene>
    <name evidence="1" type="ORF">KUCAC02_005346</name>
</gene>
<organism evidence="1 2">
    <name type="scientific">Chaenocephalus aceratus</name>
    <name type="common">Blackfin icefish</name>
    <name type="synonym">Chaenichthys aceratus</name>
    <dbReference type="NCBI Taxonomy" id="36190"/>
    <lineage>
        <taxon>Eukaryota</taxon>
        <taxon>Metazoa</taxon>
        <taxon>Chordata</taxon>
        <taxon>Craniata</taxon>
        <taxon>Vertebrata</taxon>
        <taxon>Euteleostomi</taxon>
        <taxon>Actinopterygii</taxon>
        <taxon>Neopterygii</taxon>
        <taxon>Teleostei</taxon>
        <taxon>Neoteleostei</taxon>
        <taxon>Acanthomorphata</taxon>
        <taxon>Eupercaria</taxon>
        <taxon>Perciformes</taxon>
        <taxon>Notothenioidei</taxon>
        <taxon>Channichthyidae</taxon>
        <taxon>Chaenocephalus</taxon>
    </lineage>
</organism>
<name>A0ACB9WP72_CHAAC</name>
<reference evidence="1" key="1">
    <citation type="submission" date="2022-05" db="EMBL/GenBank/DDBJ databases">
        <title>Chromosome-level genome of Chaenocephalus aceratus.</title>
        <authorList>
            <person name="Park H."/>
        </authorList>
    </citation>
    <scope>NUCLEOTIDE SEQUENCE</scope>
    <source>
        <strain evidence="1">KU_202001</strain>
    </source>
</reference>
<keyword evidence="2" id="KW-1185">Reference proteome</keyword>
<evidence type="ECO:0000313" key="1">
    <source>
        <dbReference type="EMBL" id="KAI4815190.1"/>
    </source>
</evidence>
<dbReference type="EMBL" id="CM043797">
    <property type="protein sequence ID" value="KAI4815190.1"/>
    <property type="molecule type" value="Genomic_DNA"/>
</dbReference>